<dbReference type="HAMAP" id="MF_00181">
    <property type="entry name" value="Cytosol_peptidase_M17"/>
    <property type="match status" value="1"/>
</dbReference>
<comment type="catalytic activity">
    <reaction evidence="1 8">
        <text>Release of an N-terminal amino acid, Xaa-|-Yaa-, in which Xaa is preferably Leu, but may be other amino acids including Pro although not Arg or Lys, and Yaa may be Pro. Amino acid amides and methyl esters are also readily hydrolyzed, but rates on arylamides are exceedingly low.</text>
        <dbReference type="EC" id="3.4.11.1"/>
    </reaction>
</comment>
<feature type="domain" description="Cytosol aminopeptidase" evidence="9">
    <location>
        <begin position="338"/>
        <end position="345"/>
    </location>
</feature>
<feature type="active site" evidence="8">
    <location>
        <position position="344"/>
    </location>
</feature>
<evidence type="ECO:0000259" key="9">
    <source>
        <dbReference type="PROSITE" id="PS00631"/>
    </source>
</evidence>
<dbReference type="Proteomes" id="UP000285317">
    <property type="component" value="Chromosome"/>
</dbReference>
<dbReference type="PROSITE" id="PS00631">
    <property type="entry name" value="CYTOSOL_AP"/>
    <property type="match status" value="1"/>
</dbReference>
<dbReference type="NCBIfam" id="NF002073">
    <property type="entry name" value="PRK00913.1-2"/>
    <property type="match status" value="1"/>
</dbReference>
<dbReference type="CDD" id="cd00433">
    <property type="entry name" value="Peptidase_M17"/>
    <property type="match status" value="1"/>
</dbReference>
<dbReference type="Pfam" id="PF00883">
    <property type="entry name" value="Peptidase_M17"/>
    <property type="match status" value="1"/>
</dbReference>
<feature type="binding site" evidence="8">
    <location>
        <position position="263"/>
    </location>
    <ligand>
        <name>Mn(2+)</name>
        <dbReference type="ChEBI" id="CHEBI:29035"/>
        <label>1</label>
    </ligand>
</feature>
<keyword evidence="8" id="KW-0464">Manganese</keyword>
<evidence type="ECO:0000313" key="11">
    <source>
        <dbReference type="Proteomes" id="UP000285317"/>
    </source>
</evidence>
<evidence type="ECO:0000256" key="5">
    <source>
        <dbReference type="ARBA" id="ARBA00022670"/>
    </source>
</evidence>
<evidence type="ECO:0000256" key="2">
    <source>
        <dbReference type="ARBA" id="ARBA00000967"/>
    </source>
</evidence>
<dbReference type="EC" id="3.4.11.1" evidence="8"/>
<dbReference type="EMBL" id="CP028137">
    <property type="protein sequence ID" value="AZZ51567.1"/>
    <property type="molecule type" value="Genomic_DNA"/>
</dbReference>
<organism evidence="10 11">
    <name type="scientific">Rathayibacter festucae DSM 15932</name>
    <dbReference type="NCBI Taxonomy" id="1328866"/>
    <lineage>
        <taxon>Bacteria</taxon>
        <taxon>Bacillati</taxon>
        <taxon>Actinomycetota</taxon>
        <taxon>Actinomycetes</taxon>
        <taxon>Micrococcales</taxon>
        <taxon>Microbacteriaceae</taxon>
        <taxon>Rathayibacter</taxon>
    </lineage>
</organism>
<comment type="cofactor">
    <cofactor evidence="8">
        <name>Mn(2+)</name>
        <dbReference type="ChEBI" id="CHEBI:29035"/>
    </cofactor>
    <text evidence="8">Binds 2 manganese ions per subunit.</text>
</comment>
<dbReference type="RefSeq" id="WP_127886482.1">
    <property type="nucleotide sequence ID" value="NZ_CP028137.1"/>
</dbReference>
<keyword evidence="8" id="KW-0479">Metal-binding</keyword>
<dbReference type="InterPro" id="IPR000819">
    <property type="entry name" value="Peptidase_M17_C"/>
</dbReference>
<evidence type="ECO:0000256" key="6">
    <source>
        <dbReference type="ARBA" id="ARBA00022801"/>
    </source>
</evidence>
<dbReference type="EC" id="3.4.11.10" evidence="8"/>
<accession>A0A3Q9UWN8</accession>
<dbReference type="InterPro" id="IPR008283">
    <property type="entry name" value="Peptidase_M17_N"/>
</dbReference>
<evidence type="ECO:0000256" key="4">
    <source>
        <dbReference type="ARBA" id="ARBA00022438"/>
    </source>
</evidence>
<evidence type="ECO:0000256" key="1">
    <source>
        <dbReference type="ARBA" id="ARBA00000135"/>
    </source>
</evidence>
<proteinExistence type="inferred from homology"/>
<dbReference type="KEGG" id="rfs:C1I64_05595"/>
<protein>
    <recommendedName>
        <fullName evidence="8">Probable cytosol aminopeptidase</fullName>
        <ecNumber evidence="8">3.4.11.1</ecNumber>
    </recommendedName>
    <alternativeName>
        <fullName evidence="8">Leucine aminopeptidase</fullName>
        <shortName evidence="8">LAP</shortName>
        <ecNumber evidence="8">3.4.11.10</ecNumber>
    </alternativeName>
    <alternativeName>
        <fullName evidence="8">Leucyl aminopeptidase</fullName>
    </alternativeName>
</protein>
<dbReference type="GO" id="GO:0006508">
    <property type="term" value="P:proteolysis"/>
    <property type="evidence" value="ECO:0007669"/>
    <property type="project" value="UniProtKB-KW"/>
</dbReference>
<dbReference type="AlphaFoldDB" id="A0A3Q9UWN8"/>
<keyword evidence="8" id="KW-0963">Cytoplasm</keyword>
<feature type="binding site" evidence="8">
    <location>
        <position position="258"/>
    </location>
    <ligand>
        <name>Mn(2+)</name>
        <dbReference type="ChEBI" id="CHEBI:29035"/>
        <label>2</label>
    </ligand>
</feature>
<dbReference type="Gene3D" id="3.40.630.10">
    <property type="entry name" value="Zn peptidases"/>
    <property type="match status" value="1"/>
</dbReference>
<dbReference type="SUPFAM" id="SSF53187">
    <property type="entry name" value="Zn-dependent exopeptidases"/>
    <property type="match status" value="1"/>
</dbReference>
<keyword evidence="6 8" id="KW-0378">Hydrolase</keyword>
<sequence length="502" mass="50861">MPLSSLEYTTVPASDLDTGALVLGVAPGPDGPRLVGVDGFDDLVAALPALGVTGSAESLTRVPSSVRAGVVVLVGLGSAEPSATVLRTAAGLAVRSLAGTASVALALPTGDEDALLAVAEGAALGSYSYTAFRHSTLDAAKAPVERVLLVTSDESADAAVLERALVVGRAVSAVKDLVNAPPSHLYPQTLAEAVQEGVEGLPLEVTVWDESALERDGFGGILGVGSGSSRPPRLVKIAYSPESTPESATVKHLALVGKGITFDSGGLSLKPPASMIGMKDDMTGAATVYAVVRAAAELRLPVRVTAWLCIAENMPSGTAIRPNDVLTIRGGKTVEVLNTDAEGRLVLADGLVAASEEQPDAIVDVATLTGAAVVALGNRYTGVFGDDELVASVLESARSTGELFWHMPLPAELRPLLNSEIADIANIKPGNTAGGMLIAAHFLQEFVGSRGEGPDAARIPWVHLDIAGPANNGGGGYGFTGTGPTGVSVRALLALAEGLASA</sequence>
<comment type="function">
    <text evidence="7 8">Presumably involved in the processing and regular turnover of intracellular proteins. Catalyzes the removal of unsubstituted N-terminal amino acids from various peptides.</text>
</comment>
<comment type="similarity">
    <text evidence="3 8">Belongs to the peptidase M17 family.</text>
</comment>
<feature type="binding site" evidence="8">
    <location>
        <position position="263"/>
    </location>
    <ligand>
        <name>Mn(2+)</name>
        <dbReference type="ChEBI" id="CHEBI:29035"/>
        <label>2</label>
    </ligand>
</feature>
<keyword evidence="5 8" id="KW-0645">Protease</keyword>
<reference evidence="10 11" key="1">
    <citation type="submission" date="2018-03" db="EMBL/GenBank/DDBJ databases">
        <title>Bacteriophage NCPPB3778 and a type I-E CRISPR drive the evolution of the US Biological Select Agent, Rathayibacter toxicus.</title>
        <authorList>
            <person name="Davis E.W.II."/>
            <person name="Tabima J.F."/>
            <person name="Weisberg A.J."/>
            <person name="Dantas Lopes L."/>
            <person name="Wiseman M.S."/>
            <person name="Wiseman M.S."/>
            <person name="Pupko T."/>
            <person name="Belcher M.S."/>
            <person name="Sechler A.J."/>
            <person name="Tancos M.A."/>
            <person name="Schroeder B.K."/>
            <person name="Murray T.D."/>
            <person name="Luster D.G."/>
            <person name="Schneider W.L."/>
            <person name="Rogers E."/>
            <person name="Andreote F.D."/>
            <person name="Grunwald N.J."/>
            <person name="Putnam M.L."/>
            <person name="Chang J.H."/>
        </authorList>
    </citation>
    <scope>NUCLEOTIDE SEQUENCE [LARGE SCALE GENOMIC DNA]</scope>
    <source>
        <strain evidence="10 11">DSM 15932</strain>
    </source>
</reference>
<dbReference type="InterPro" id="IPR011356">
    <property type="entry name" value="Leucine_aapep/pepB"/>
</dbReference>
<gene>
    <name evidence="8" type="primary">pepA</name>
    <name evidence="10" type="ORF">C1I64_05595</name>
</gene>
<comment type="catalytic activity">
    <reaction evidence="2 8">
        <text>Release of an N-terminal amino acid, preferentially leucine, but not glutamic or aspartic acids.</text>
        <dbReference type="EC" id="3.4.11.10"/>
    </reaction>
</comment>
<evidence type="ECO:0000313" key="10">
    <source>
        <dbReference type="EMBL" id="AZZ51567.1"/>
    </source>
</evidence>
<dbReference type="GO" id="GO:0005737">
    <property type="term" value="C:cytoplasm"/>
    <property type="evidence" value="ECO:0007669"/>
    <property type="project" value="UniProtKB-SubCell"/>
</dbReference>
<feature type="binding site" evidence="8">
    <location>
        <position position="342"/>
    </location>
    <ligand>
        <name>Mn(2+)</name>
        <dbReference type="ChEBI" id="CHEBI:29035"/>
        <label>1</label>
    </ligand>
</feature>
<keyword evidence="4 8" id="KW-0031">Aminopeptidase</keyword>
<dbReference type="Gene3D" id="3.40.220.10">
    <property type="entry name" value="Leucine Aminopeptidase, subunit E, domain 1"/>
    <property type="match status" value="1"/>
</dbReference>
<dbReference type="GO" id="GO:0030145">
    <property type="term" value="F:manganese ion binding"/>
    <property type="evidence" value="ECO:0007669"/>
    <property type="project" value="UniProtKB-UniRule"/>
</dbReference>
<feature type="binding site" evidence="8">
    <location>
        <position position="342"/>
    </location>
    <ligand>
        <name>Mn(2+)</name>
        <dbReference type="ChEBI" id="CHEBI:29035"/>
        <label>2</label>
    </ligand>
</feature>
<feature type="binding site" evidence="8">
    <location>
        <position position="340"/>
    </location>
    <ligand>
        <name>Mn(2+)</name>
        <dbReference type="ChEBI" id="CHEBI:29035"/>
        <label>1</label>
    </ligand>
</feature>
<dbReference type="SUPFAM" id="SSF52949">
    <property type="entry name" value="Macro domain-like"/>
    <property type="match status" value="1"/>
</dbReference>
<name>A0A3Q9UWN8_9MICO</name>
<dbReference type="Pfam" id="PF02789">
    <property type="entry name" value="Peptidase_M17_N"/>
    <property type="match status" value="1"/>
</dbReference>
<dbReference type="InterPro" id="IPR043472">
    <property type="entry name" value="Macro_dom-like"/>
</dbReference>
<dbReference type="InterPro" id="IPR023042">
    <property type="entry name" value="Peptidase_M17_leu_NH2_pept"/>
</dbReference>
<evidence type="ECO:0000256" key="3">
    <source>
        <dbReference type="ARBA" id="ARBA00009528"/>
    </source>
</evidence>
<dbReference type="PANTHER" id="PTHR11963">
    <property type="entry name" value="LEUCINE AMINOPEPTIDASE-RELATED"/>
    <property type="match status" value="1"/>
</dbReference>
<dbReference type="PRINTS" id="PR00481">
    <property type="entry name" value="LAMNOPPTDASE"/>
</dbReference>
<evidence type="ECO:0000256" key="7">
    <source>
        <dbReference type="ARBA" id="ARBA00049972"/>
    </source>
</evidence>
<dbReference type="PANTHER" id="PTHR11963:SF23">
    <property type="entry name" value="CYTOSOL AMINOPEPTIDASE"/>
    <property type="match status" value="1"/>
</dbReference>
<feature type="active site" evidence="8">
    <location>
        <position position="270"/>
    </location>
</feature>
<comment type="subcellular location">
    <subcellularLocation>
        <location evidence="8">Cytoplasm</location>
    </subcellularLocation>
</comment>
<feature type="binding site" evidence="8">
    <location>
        <position position="281"/>
    </location>
    <ligand>
        <name>Mn(2+)</name>
        <dbReference type="ChEBI" id="CHEBI:29035"/>
        <label>2</label>
    </ligand>
</feature>
<dbReference type="GO" id="GO:0070006">
    <property type="term" value="F:metalloaminopeptidase activity"/>
    <property type="evidence" value="ECO:0007669"/>
    <property type="project" value="InterPro"/>
</dbReference>
<evidence type="ECO:0000256" key="8">
    <source>
        <dbReference type="HAMAP-Rule" id="MF_00181"/>
    </source>
</evidence>